<sequence length="91" mass="10472">MNHHSLYGEFYYSESAFREDLQESHGWTEEDLEGAYELLDVEEVDYDQYKVEGHEGIMSWDDIQTEYISACAICDATDGGPEIVQIVVSRL</sequence>
<evidence type="ECO:0000313" key="2">
    <source>
        <dbReference type="Proteomes" id="UP000627166"/>
    </source>
</evidence>
<protein>
    <submittedName>
        <fullName evidence="1">Uncharacterized protein</fullName>
    </submittedName>
</protein>
<accession>A0ABR8YVV2</accession>
<dbReference type="Proteomes" id="UP000627166">
    <property type="component" value="Unassembled WGS sequence"/>
</dbReference>
<proteinExistence type="predicted"/>
<organism evidence="1 2">
    <name type="scientific">Clostridium faecium</name>
    <dbReference type="NCBI Taxonomy" id="2762223"/>
    <lineage>
        <taxon>Bacteria</taxon>
        <taxon>Bacillati</taxon>
        <taxon>Bacillota</taxon>
        <taxon>Clostridia</taxon>
        <taxon>Eubacteriales</taxon>
        <taxon>Clostridiaceae</taxon>
        <taxon>Clostridium</taxon>
    </lineage>
</organism>
<keyword evidence="2" id="KW-1185">Reference proteome</keyword>
<evidence type="ECO:0000313" key="1">
    <source>
        <dbReference type="EMBL" id="MBD8048128.1"/>
    </source>
</evidence>
<name>A0ABR8YVV2_9CLOT</name>
<dbReference type="RefSeq" id="WP_191741082.1">
    <property type="nucleotide sequence ID" value="NZ_JACSQB010000112.1"/>
</dbReference>
<comment type="caution">
    <text evidence="1">The sequence shown here is derived from an EMBL/GenBank/DDBJ whole genome shotgun (WGS) entry which is preliminary data.</text>
</comment>
<reference evidence="1 2" key="1">
    <citation type="submission" date="2020-08" db="EMBL/GenBank/DDBJ databases">
        <title>A Genomic Blueprint of the Chicken Gut Microbiome.</title>
        <authorList>
            <person name="Gilroy R."/>
            <person name="Ravi A."/>
            <person name="Getino M."/>
            <person name="Pursley I."/>
            <person name="Horton D.L."/>
            <person name="Alikhan N.-F."/>
            <person name="Baker D."/>
            <person name="Gharbi K."/>
            <person name="Hall N."/>
            <person name="Watson M."/>
            <person name="Adriaenssens E.M."/>
            <person name="Foster-Nyarko E."/>
            <person name="Jarju S."/>
            <person name="Secka A."/>
            <person name="Antonio M."/>
            <person name="Oren A."/>
            <person name="Chaudhuri R."/>
            <person name="La Ragione R.M."/>
            <person name="Hildebrand F."/>
            <person name="Pallen M.J."/>
        </authorList>
    </citation>
    <scope>NUCLEOTIDE SEQUENCE [LARGE SCALE GENOMIC DNA]</scope>
    <source>
        <strain evidence="1 2">N37</strain>
    </source>
</reference>
<dbReference type="EMBL" id="JACSQB010000112">
    <property type="protein sequence ID" value="MBD8048128.1"/>
    <property type="molecule type" value="Genomic_DNA"/>
</dbReference>
<gene>
    <name evidence="1" type="ORF">H9637_13960</name>
</gene>